<dbReference type="AlphaFoldDB" id="A0AAV8W6E7"/>
<keyword evidence="1" id="KW-0175">Coiled coil</keyword>
<dbReference type="EMBL" id="JANEYG010000007">
    <property type="protein sequence ID" value="KAJ8922223.1"/>
    <property type="molecule type" value="Genomic_DNA"/>
</dbReference>
<evidence type="ECO:0000256" key="1">
    <source>
        <dbReference type="SAM" id="Coils"/>
    </source>
</evidence>
<proteinExistence type="predicted"/>
<name>A0AAV8W6E7_9CUCU</name>
<comment type="caution">
    <text evidence="2">The sequence shown here is derived from an EMBL/GenBank/DDBJ whole genome shotgun (WGS) entry which is preliminary data.</text>
</comment>
<evidence type="ECO:0000313" key="3">
    <source>
        <dbReference type="Proteomes" id="UP001159042"/>
    </source>
</evidence>
<reference evidence="2 3" key="1">
    <citation type="journal article" date="2023" name="Insect Mol. Biol.">
        <title>Genome sequencing provides insights into the evolution of gene families encoding plant cell wall-degrading enzymes in longhorned beetles.</title>
        <authorList>
            <person name="Shin N.R."/>
            <person name="Okamura Y."/>
            <person name="Kirsch R."/>
            <person name="Pauchet Y."/>
        </authorList>
    </citation>
    <scope>NUCLEOTIDE SEQUENCE [LARGE SCALE GENOMIC DNA]</scope>
    <source>
        <strain evidence="2">EAD_L_NR</strain>
    </source>
</reference>
<dbReference type="Proteomes" id="UP001159042">
    <property type="component" value="Unassembled WGS sequence"/>
</dbReference>
<gene>
    <name evidence="2" type="ORF">NQ315_004160</name>
</gene>
<organism evidence="2 3">
    <name type="scientific">Exocentrus adspersus</name>
    <dbReference type="NCBI Taxonomy" id="1586481"/>
    <lineage>
        <taxon>Eukaryota</taxon>
        <taxon>Metazoa</taxon>
        <taxon>Ecdysozoa</taxon>
        <taxon>Arthropoda</taxon>
        <taxon>Hexapoda</taxon>
        <taxon>Insecta</taxon>
        <taxon>Pterygota</taxon>
        <taxon>Neoptera</taxon>
        <taxon>Endopterygota</taxon>
        <taxon>Coleoptera</taxon>
        <taxon>Polyphaga</taxon>
        <taxon>Cucujiformia</taxon>
        <taxon>Chrysomeloidea</taxon>
        <taxon>Cerambycidae</taxon>
        <taxon>Lamiinae</taxon>
        <taxon>Acanthocinini</taxon>
        <taxon>Exocentrus</taxon>
    </lineage>
</organism>
<feature type="coiled-coil region" evidence="1">
    <location>
        <begin position="132"/>
        <end position="244"/>
    </location>
</feature>
<protein>
    <submittedName>
        <fullName evidence="2">Uncharacterized protein</fullName>
    </submittedName>
</protein>
<keyword evidence="3" id="KW-1185">Reference proteome</keyword>
<accession>A0AAV8W6E7</accession>
<sequence length="248" mass="29046">MSLNEDTPVSLEEVEKALTEIENRFSPNKPNRGNCFEDALTVLSKEFDSLGLSPIDCSQSLCKTFKQVVREAHSLVQIHRRTLLDIKDINIENRYKDSRSTDLYKIIEDYKLQLCRSEEKNSILKGKLIKSTNELTDALKREKTLKEEMERTKRYYIAKHNELQHHLNKVSKENNRLKELFGKDINTHNSKDDVVLKLLKRYKDKEEMYKSAIQKLQDNNTVLLNEILDLKDEHAKALNDIEDKKPKT</sequence>
<evidence type="ECO:0000313" key="2">
    <source>
        <dbReference type="EMBL" id="KAJ8922223.1"/>
    </source>
</evidence>